<dbReference type="AlphaFoldDB" id="Q3UF06"/>
<proteinExistence type="evidence at transcript level"/>
<dbReference type="MGI" id="MGI:109606">
    <property type="gene designation" value="Fnbp1"/>
</dbReference>
<name>Q3UF06_MOUSE</name>
<sequence length="170" mass="17891">ASPSPSQHVPVAPPVPLPVYGTGVSLLQPPTGAVHFTLLPSHPGHQDSWACALCPCSFRAPSPPAHRLATPCTSHTVPLSTVTPGFLVTNKILTRRASLCIRWTEHPAVIHASLGTHRQMCPSCPEAAASGLPCHPALLPSTLHSRGSRVGLGHPAPIHPHSCYKPSTWP</sequence>
<accession>Q3UF06</accession>
<evidence type="ECO:0000313" key="1">
    <source>
        <dbReference type="EMBL" id="BAE28755.1"/>
    </source>
</evidence>
<dbReference type="AGR" id="MGI:109606"/>
<gene>
    <name evidence="2" type="primary">Fnbp1</name>
</gene>
<protein>
    <submittedName>
        <fullName evidence="1">Uncharacterized protein</fullName>
    </submittedName>
</protein>
<reference evidence="1" key="8">
    <citation type="journal article" date="2005" name="Science">
        <title>Antisense Transcription in the Mammalian Transcriptome.</title>
        <authorList>
            <consortium name="RIKEN Genome Exploration Research Group and Genome Science Group (Genome Network Project Core Group) and the FANTOM Consortium"/>
        </authorList>
    </citation>
    <scope>NUCLEOTIDE SEQUENCE</scope>
    <source>
        <strain evidence="1">C57BL/6J</strain>
        <tissue evidence="1">Sympathetic ganglion</tissue>
    </source>
</reference>
<reference evidence="1" key="1">
    <citation type="journal article" date="1999" name="Methods Enzymol.">
        <title>High-efficiency full-length cDNA cloning.</title>
        <authorList>
            <person name="Carninci P."/>
            <person name="Hayashizaki Y."/>
        </authorList>
    </citation>
    <scope>NUCLEOTIDE SEQUENCE</scope>
    <source>
        <strain evidence="1">C57BL/6J</strain>
        <tissue evidence="1">Sympathetic ganglion</tissue>
    </source>
</reference>
<reference evidence="1" key="7">
    <citation type="journal article" date="2005" name="Science">
        <title>The Transcriptional Landscape of the Mammalian Genome.</title>
        <authorList>
            <consortium name="The FANTOM Consortium"/>
            <consortium name="Riken Genome Exploration Research Group and Genome Science Group (Genome Network Project Core Group)"/>
        </authorList>
    </citation>
    <scope>NUCLEOTIDE SEQUENCE</scope>
    <source>
        <strain evidence="1">C57BL/6J</strain>
        <tissue evidence="1">Sympathetic ganglion</tissue>
    </source>
</reference>
<dbReference type="EMBL" id="AK149169">
    <property type="protein sequence ID" value="BAE28755.1"/>
    <property type="molecule type" value="mRNA"/>
</dbReference>
<reference evidence="1" key="4">
    <citation type="journal article" date="2001" name="Nature">
        <title>Functional annotation of a full-length mouse cDNA collection.</title>
        <authorList>
            <consortium name="The RIKEN Genome Exploration Research Group Phase II Team and the FANTOM Consortium"/>
        </authorList>
    </citation>
    <scope>NUCLEOTIDE SEQUENCE</scope>
    <source>
        <strain evidence="1">C57BL/6J</strain>
        <tissue evidence="1">Sympathetic ganglion</tissue>
    </source>
</reference>
<reference evidence="1" key="5">
    <citation type="journal article" date="2002" name="Nature">
        <title>Analysis of the mouse transcriptome based on functional annotation of 60,770 full-length cDNAs.</title>
        <authorList>
            <consortium name="The FANTOM Consortium and the RIKEN Genome Exploration Research Group Phase I and II Team"/>
        </authorList>
    </citation>
    <scope>NUCLEOTIDE SEQUENCE</scope>
    <source>
        <strain evidence="1">C57BL/6J</strain>
        <tissue evidence="1">Sympathetic ganglion</tissue>
    </source>
</reference>
<organism evidence="1">
    <name type="scientific">Mus musculus</name>
    <name type="common">Mouse</name>
    <dbReference type="NCBI Taxonomy" id="10090"/>
    <lineage>
        <taxon>Eukaryota</taxon>
        <taxon>Metazoa</taxon>
        <taxon>Chordata</taxon>
        <taxon>Craniata</taxon>
        <taxon>Vertebrata</taxon>
        <taxon>Euteleostomi</taxon>
        <taxon>Mammalia</taxon>
        <taxon>Eutheria</taxon>
        <taxon>Euarchontoglires</taxon>
        <taxon>Glires</taxon>
        <taxon>Rodentia</taxon>
        <taxon>Myomorpha</taxon>
        <taxon>Muroidea</taxon>
        <taxon>Muridae</taxon>
        <taxon>Murinae</taxon>
        <taxon>Mus</taxon>
        <taxon>Mus</taxon>
    </lineage>
</organism>
<evidence type="ECO:0000313" key="2">
    <source>
        <dbReference type="MGI" id="MGI:109606"/>
    </source>
</evidence>
<reference evidence="1" key="2">
    <citation type="journal article" date="2000" name="Genome Res.">
        <title>Normalization and subtraction of cap-trapper-selected cDNAs to prepare full-length cDNA libraries for rapid discovery of new genes.</title>
        <authorList>
            <person name="Carninci P."/>
            <person name="Shibata Y."/>
            <person name="Hayatsu N."/>
            <person name="Sugahara Y."/>
            <person name="Shibata K."/>
            <person name="Itoh M."/>
            <person name="Konno H."/>
            <person name="Okazaki Y."/>
            <person name="Muramatsu M."/>
            <person name="Hayashizaki Y."/>
        </authorList>
    </citation>
    <scope>NUCLEOTIDE SEQUENCE</scope>
    <source>
        <strain evidence="1">C57BL/6J</strain>
        <tissue evidence="1">Sympathetic ganglion</tissue>
    </source>
</reference>
<reference evidence="1" key="3">
    <citation type="journal article" date="2000" name="Genome Res.">
        <title>RIKEN integrated sequence analysis (RISA) system--384-format sequencing pipeline with 384 multicapillary sequencer.</title>
        <authorList>
            <person name="Shibata K."/>
            <person name="Itoh M."/>
            <person name="Aizawa K."/>
            <person name="Nagaoka S."/>
            <person name="Sasaki N."/>
            <person name="Carninci P."/>
            <person name="Konno H."/>
            <person name="Akiyama J."/>
            <person name="Nishi K."/>
            <person name="Kitsunai T."/>
            <person name="Tashiro H."/>
            <person name="Itoh M."/>
            <person name="Sumi N."/>
            <person name="Ishii Y."/>
            <person name="Nakamura S."/>
            <person name="Hazama M."/>
            <person name="Nishine T."/>
            <person name="Harada A."/>
            <person name="Yamamoto R."/>
            <person name="Matsumoto H."/>
            <person name="Sakaguchi S."/>
            <person name="Ikegami T."/>
            <person name="Kashiwagi K."/>
            <person name="Fujiwake S."/>
            <person name="Inoue K."/>
            <person name="Togawa Y."/>
            <person name="Izawa M."/>
            <person name="Ohara E."/>
            <person name="Watahiki M."/>
            <person name="Yoneda Y."/>
            <person name="Ishikawa T."/>
            <person name="Ozawa K."/>
            <person name="Tanaka T."/>
            <person name="Matsuura S."/>
            <person name="Kawai J."/>
            <person name="Okazaki Y."/>
            <person name="Muramatsu M."/>
            <person name="Inoue Y."/>
            <person name="Kira A."/>
            <person name="Hayashizaki Y."/>
        </authorList>
    </citation>
    <scope>NUCLEOTIDE SEQUENCE</scope>
    <source>
        <strain evidence="1">C57BL/6J</strain>
        <tissue evidence="1">Sympathetic ganglion</tissue>
    </source>
</reference>
<feature type="non-terminal residue" evidence="1">
    <location>
        <position position="1"/>
    </location>
</feature>
<reference evidence="1" key="6">
    <citation type="submission" date="2004-03" db="EMBL/GenBank/DDBJ databases">
        <authorList>
            <person name="Arakawa T."/>
            <person name="Carninci P."/>
            <person name="Fukuda S."/>
            <person name="Hashizume W."/>
            <person name="Hayashida K."/>
            <person name="Hori F."/>
            <person name="Iida J."/>
            <person name="Imamura K."/>
            <person name="Imotani K."/>
            <person name="Itoh M."/>
            <person name="Kanagawa S."/>
            <person name="Kawai J."/>
            <person name="Kojima M."/>
            <person name="Konno H."/>
            <person name="Murata M."/>
            <person name="Nakamura M."/>
            <person name="Ninomiya N."/>
            <person name="Nishiyori H."/>
            <person name="Nomura K."/>
            <person name="Ohno M."/>
            <person name="Sakazume N."/>
            <person name="Sano H."/>
            <person name="Sasaki D."/>
            <person name="Shibata K."/>
            <person name="Shiraki T."/>
            <person name="Tagami M."/>
            <person name="Tagami Y."/>
            <person name="Waki K."/>
            <person name="Watahiki A."/>
            <person name="Muramatsu M."/>
            <person name="Hayashizaki Y."/>
        </authorList>
    </citation>
    <scope>NUCLEOTIDE SEQUENCE</scope>
    <source>
        <strain evidence="1">C57BL/6J</strain>
        <tissue evidence="1">Sympathetic ganglion</tissue>
    </source>
</reference>